<dbReference type="EMBL" id="HE965806">
    <property type="protein sequence ID" value="CCJ56446.1"/>
    <property type="molecule type" value="Genomic_DNA"/>
</dbReference>
<name>A0A0C6P9Y0_BORBO</name>
<dbReference type="RefSeq" id="WP_003814003.1">
    <property type="nucleotide sequence ID" value="NC_019382.1"/>
</dbReference>
<proteinExistence type="predicted"/>
<dbReference type="OrthoDB" id="8962020at2"/>
<feature type="chain" id="PRO_5002190116" evidence="1">
    <location>
        <begin position="29"/>
        <end position="175"/>
    </location>
</feature>
<organism evidence="2 3">
    <name type="scientific">Bordetella bronchiseptica 253</name>
    <dbReference type="NCBI Taxonomy" id="568707"/>
    <lineage>
        <taxon>Bacteria</taxon>
        <taxon>Pseudomonadati</taxon>
        <taxon>Pseudomonadota</taxon>
        <taxon>Betaproteobacteria</taxon>
        <taxon>Burkholderiales</taxon>
        <taxon>Alcaligenaceae</taxon>
        <taxon>Bordetella</taxon>
    </lineage>
</organism>
<evidence type="ECO:0000313" key="2">
    <source>
        <dbReference type="EMBL" id="CCJ56446.1"/>
    </source>
</evidence>
<dbReference type="GeneID" id="69600816"/>
<accession>A0A0C6P9Y0</accession>
<evidence type="ECO:0000313" key="3">
    <source>
        <dbReference type="Proteomes" id="UP000007564"/>
    </source>
</evidence>
<evidence type="ECO:0000256" key="1">
    <source>
        <dbReference type="SAM" id="SignalP"/>
    </source>
</evidence>
<keyword evidence="2" id="KW-0449">Lipoprotein</keyword>
<feature type="signal peptide" evidence="1">
    <location>
        <begin position="1"/>
        <end position="28"/>
    </location>
</feature>
<dbReference type="Proteomes" id="UP000007564">
    <property type="component" value="Chromosome"/>
</dbReference>
<sequence length="175" mass="19606">MPPIRRPIGRALRLAGAGMLLAALAACANLNQVPPGTPLADVQAQFGAPNFACDLPNGGQRVIWTQQPYGQFAWGANVGPDGRVDRVVEVLTDEHFKVLGTGTWTADQVRCEFGPPAEIKQVGLPSVRQVVWSYRYRESRVWNSLMYVYMGREGDRVTRFHPGPDPMYDEDWRWH</sequence>
<dbReference type="PROSITE" id="PS51257">
    <property type="entry name" value="PROKAR_LIPOPROTEIN"/>
    <property type="match status" value="1"/>
</dbReference>
<protein>
    <submittedName>
        <fullName evidence="2">Putative lipoprotein</fullName>
    </submittedName>
</protein>
<reference evidence="2 3" key="1">
    <citation type="journal article" date="2012" name="BMC Genomics">
        <title>Comparative genomics of the classical Bordetella subspecies: the evolution and exchange of virulence-associated diversity amongst closely related pathogens.</title>
        <authorList>
            <person name="Park J."/>
            <person name="Zhang Y."/>
            <person name="Buboltz A.M."/>
            <person name="Zhang X."/>
            <person name="Schuster S.C."/>
            <person name="Ahuja U."/>
            <person name="Liu M."/>
            <person name="Miller J.F."/>
            <person name="Sebaihia M."/>
            <person name="Bentley S.D."/>
            <person name="Parkhill J."/>
            <person name="Harvill E.T."/>
        </authorList>
    </citation>
    <scope>NUCLEOTIDE SEQUENCE [LARGE SCALE GENOMIC DNA]</scope>
    <source>
        <strain evidence="2 3">253</strain>
    </source>
</reference>
<dbReference type="HOGENOM" id="CLU_090266_1_0_4"/>
<keyword evidence="1" id="KW-0732">Signal</keyword>
<gene>
    <name evidence="2" type="ORF">BN112_4532</name>
</gene>
<dbReference type="AlphaFoldDB" id="A0A0C6P9Y0"/>
<dbReference type="KEGG" id="bbh:BN112_4532"/>